<dbReference type="OrthoDB" id="9764596at2"/>
<feature type="transmembrane region" description="Helical" evidence="2">
    <location>
        <begin position="332"/>
        <end position="353"/>
    </location>
</feature>
<evidence type="ECO:0000256" key="1">
    <source>
        <dbReference type="ARBA" id="ARBA00022597"/>
    </source>
</evidence>
<name>A0A0R1L8U6_9LACO</name>
<dbReference type="GO" id="GO:0008643">
    <property type="term" value="P:carbohydrate transport"/>
    <property type="evidence" value="ECO:0007669"/>
    <property type="project" value="InterPro"/>
</dbReference>
<proteinExistence type="predicted"/>
<accession>A0A0R1L8U6</accession>
<sequence length="531" mass="59571">MDNEKQNVHDGWDEYATKRIYQNRGKIGVWRSLGYGVFSFFSISMQGLVGAWLMFFYTTFAGLSAGQGATIFLIGRVADAVVSLVMGNISDNVYKYKLGRKFGRRHLFILAAAPSVLVAITLWVAGMNFWYYLITYVIVTVLMSTLQIPWETLPNEMTKNFNNRTKMSTMQMVLAGLGGMLTQFIPAQLFKYFPKTSPEPYILMQAAFSIVTFFLIIVTYNSTWEHFVTKDEAKKMEAEALEENDGQKASLKSVLKNYFSTFKIKTFRLHMGIYLSSYFAATMFTTVFVYYIVYVLGKTTSLSGLLQSLSIVSIPVTIIAGFAITKISYRTLDLFGFSLILVSCFGWTFIALAKPAAEMVWLIIFMIFWEIGLYILYFAPWNAFPFIPDLDTLVTGRNRAGLFASVMTFVNQISVGVAGVVAGYLLDFANFRESASGAVVQPQSAINMIIFIVSGGVGIMILLAIFFVSRFHLSKKTFTVLSAELVRLQKGGSMKDVDPQTKAVCEDLTGVKYDSIEFWKKNDDPQDGAQQ</sequence>
<dbReference type="GO" id="GO:0015293">
    <property type="term" value="F:symporter activity"/>
    <property type="evidence" value="ECO:0007669"/>
    <property type="project" value="InterPro"/>
</dbReference>
<dbReference type="Gene3D" id="1.20.1250.20">
    <property type="entry name" value="MFS general substrate transporter like domains"/>
    <property type="match status" value="2"/>
</dbReference>
<evidence type="ECO:0000313" key="3">
    <source>
        <dbReference type="EMBL" id="KRK88874.1"/>
    </source>
</evidence>
<dbReference type="AlphaFoldDB" id="A0A0R1L8U6"/>
<feature type="transmembrane region" description="Helical" evidence="2">
    <location>
        <begin position="69"/>
        <end position="86"/>
    </location>
</feature>
<organism evidence="3 4">
    <name type="scientific">Lentilactobacillus sunkii DSM 19904</name>
    <dbReference type="NCBI Taxonomy" id="1423808"/>
    <lineage>
        <taxon>Bacteria</taxon>
        <taxon>Bacillati</taxon>
        <taxon>Bacillota</taxon>
        <taxon>Bacilli</taxon>
        <taxon>Lactobacillales</taxon>
        <taxon>Lactobacillaceae</taxon>
        <taxon>Lentilactobacillus</taxon>
    </lineage>
</organism>
<dbReference type="Pfam" id="PF13347">
    <property type="entry name" value="MFS_2"/>
    <property type="match status" value="1"/>
</dbReference>
<feature type="transmembrane region" description="Helical" evidence="2">
    <location>
        <begin position="202"/>
        <end position="220"/>
    </location>
</feature>
<comment type="caution">
    <text evidence="3">The sequence shown here is derived from an EMBL/GenBank/DDBJ whole genome shotgun (WGS) entry which is preliminary data.</text>
</comment>
<dbReference type="InterPro" id="IPR036259">
    <property type="entry name" value="MFS_trans_sf"/>
</dbReference>
<evidence type="ECO:0000313" key="4">
    <source>
        <dbReference type="Proteomes" id="UP000051581"/>
    </source>
</evidence>
<protein>
    <submittedName>
        <fullName evidence="3">Oligogalacturonide transporter</fullName>
    </submittedName>
</protein>
<keyword evidence="1" id="KW-0813">Transport</keyword>
<gene>
    <name evidence="3" type="ORF">FD17_GL002137</name>
</gene>
<feature type="transmembrane region" description="Helical" evidence="2">
    <location>
        <begin position="445"/>
        <end position="468"/>
    </location>
</feature>
<dbReference type="PANTHER" id="PTHR11328">
    <property type="entry name" value="MAJOR FACILITATOR SUPERFAMILY DOMAIN-CONTAINING PROTEIN"/>
    <property type="match status" value="1"/>
</dbReference>
<evidence type="ECO:0000256" key="2">
    <source>
        <dbReference type="SAM" id="Phobius"/>
    </source>
</evidence>
<keyword evidence="1" id="KW-0762">Sugar transport</keyword>
<feature type="transmembrane region" description="Helical" evidence="2">
    <location>
        <begin position="305"/>
        <end position="325"/>
    </location>
</feature>
<feature type="transmembrane region" description="Helical" evidence="2">
    <location>
        <begin position="130"/>
        <end position="150"/>
    </location>
</feature>
<dbReference type="Proteomes" id="UP000051581">
    <property type="component" value="Unassembled WGS sequence"/>
</dbReference>
<dbReference type="SUPFAM" id="SSF103473">
    <property type="entry name" value="MFS general substrate transporter"/>
    <property type="match status" value="1"/>
</dbReference>
<keyword evidence="2" id="KW-0472">Membrane</keyword>
<feature type="transmembrane region" description="Helical" evidence="2">
    <location>
        <begin position="33"/>
        <end position="57"/>
    </location>
</feature>
<dbReference type="PANTHER" id="PTHR11328:SF24">
    <property type="entry name" value="MAJOR FACILITATOR SUPERFAMILY (MFS) PROFILE DOMAIN-CONTAINING PROTEIN"/>
    <property type="match status" value="1"/>
</dbReference>
<dbReference type="InterPro" id="IPR039672">
    <property type="entry name" value="MFS_2"/>
</dbReference>
<dbReference type="PATRIC" id="fig|1423808.3.peg.2165"/>
<keyword evidence="4" id="KW-1185">Reference proteome</keyword>
<feature type="transmembrane region" description="Helical" evidence="2">
    <location>
        <begin position="171"/>
        <end position="190"/>
    </location>
</feature>
<feature type="transmembrane region" description="Helical" evidence="2">
    <location>
        <begin position="107"/>
        <end position="124"/>
    </location>
</feature>
<dbReference type="RefSeq" id="WP_057824269.1">
    <property type="nucleotide sequence ID" value="NZ_AZEA01000005.1"/>
</dbReference>
<dbReference type="GO" id="GO:0005886">
    <property type="term" value="C:plasma membrane"/>
    <property type="evidence" value="ECO:0007669"/>
    <property type="project" value="TreeGrafter"/>
</dbReference>
<reference evidence="3 4" key="1">
    <citation type="journal article" date="2015" name="Genome Announc.">
        <title>Expanding the biotechnology potential of lactobacilli through comparative genomics of 213 strains and associated genera.</title>
        <authorList>
            <person name="Sun Z."/>
            <person name="Harris H.M."/>
            <person name="McCann A."/>
            <person name="Guo C."/>
            <person name="Argimon S."/>
            <person name="Zhang W."/>
            <person name="Yang X."/>
            <person name="Jeffery I.B."/>
            <person name="Cooney J.C."/>
            <person name="Kagawa T.F."/>
            <person name="Liu W."/>
            <person name="Song Y."/>
            <person name="Salvetti E."/>
            <person name="Wrobel A."/>
            <person name="Rasinkangas P."/>
            <person name="Parkhill J."/>
            <person name="Rea M.C."/>
            <person name="O'Sullivan O."/>
            <person name="Ritari J."/>
            <person name="Douillard F.P."/>
            <person name="Paul Ross R."/>
            <person name="Yang R."/>
            <person name="Briner A.E."/>
            <person name="Felis G.E."/>
            <person name="de Vos W.M."/>
            <person name="Barrangou R."/>
            <person name="Klaenhammer T.R."/>
            <person name="Caufield P.W."/>
            <person name="Cui Y."/>
            <person name="Zhang H."/>
            <person name="O'Toole P.W."/>
        </authorList>
    </citation>
    <scope>NUCLEOTIDE SEQUENCE [LARGE SCALE GENOMIC DNA]</scope>
    <source>
        <strain evidence="3 4">DSM 19904</strain>
    </source>
</reference>
<keyword evidence="2" id="KW-1133">Transmembrane helix</keyword>
<feature type="transmembrane region" description="Helical" evidence="2">
    <location>
        <begin position="400"/>
        <end position="425"/>
    </location>
</feature>
<feature type="transmembrane region" description="Helical" evidence="2">
    <location>
        <begin position="273"/>
        <end position="293"/>
    </location>
</feature>
<dbReference type="EMBL" id="AZEA01000005">
    <property type="protein sequence ID" value="KRK88874.1"/>
    <property type="molecule type" value="Genomic_DNA"/>
</dbReference>
<feature type="transmembrane region" description="Helical" evidence="2">
    <location>
        <begin position="359"/>
        <end position="379"/>
    </location>
</feature>
<keyword evidence="2" id="KW-0812">Transmembrane</keyword>